<accession>A0A238HF28</accession>
<dbReference type="EMBL" id="FXUV02000015">
    <property type="protein sequence ID" value="SNB61972.1"/>
    <property type="molecule type" value="Genomic_DNA"/>
</dbReference>
<name>A0A238HF28_9NEIS</name>
<evidence type="ECO:0000313" key="1">
    <source>
        <dbReference type="EMBL" id="SMQ12044.1"/>
    </source>
</evidence>
<protein>
    <submittedName>
        <fullName evidence="1">Uncharacterized protein</fullName>
    </submittedName>
</protein>
<dbReference type="Proteomes" id="UP000215450">
    <property type="component" value="Unassembled WGS sequence"/>
</dbReference>
<sequence length="72" mass="8475">MMGDKYWYALHKGDSDTLLPVMNAKLSQHYQIFDNINQQELTAMPVKIFDKGKHFYTDFCLRYTNPTAQELV</sequence>
<dbReference type="EMBL" id="FXUV01000013">
    <property type="protein sequence ID" value="SMQ12044.1"/>
    <property type="molecule type" value="Genomic_DNA"/>
</dbReference>
<dbReference type="AlphaFoldDB" id="A0A238HF28"/>
<proteinExistence type="predicted"/>
<keyword evidence="3" id="KW-1185">Reference proteome</keyword>
<organism evidence="1">
    <name type="scientific">Kingella negevensis</name>
    <dbReference type="NCBI Taxonomy" id="1522312"/>
    <lineage>
        <taxon>Bacteria</taxon>
        <taxon>Pseudomonadati</taxon>
        <taxon>Pseudomonadota</taxon>
        <taxon>Betaproteobacteria</taxon>
        <taxon>Neisseriales</taxon>
        <taxon>Neisseriaceae</taxon>
        <taxon>Kingella</taxon>
    </lineage>
</organism>
<evidence type="ECO:0000313" key="3">
    <source>
        <dbReference type="Proteomes" id="UP000215450"/>
    </source>
</evidence>
<reference evidence="1" key="1">
    <citation type="submission" date="2017-05" db="EMBL/GenBank/DDBJ databases">
        <authorList>
            <person name="Song R."/>
            <person name="Chenine A.L."/>
            <person name="Ruprecht R.M."/>
        </authorList>
    </citation>
    <scope>NUCLEOTIDE SEQUENCE</scope>
    <source>
        <strain evidence="1">Kingella_eburonensis</strain>
    </source>
</reference>
<dbReference type="STRING" id="1522312.GCA_900177895_00345"/>
<gene>
    <name evidence="2" type="ORF">KEBURONENSIS_00943</name>
    <name evidence="1" type="ORF">KEBURONENSIS_01053</name>
</gene>
<evidence type="ECO:0000313" key="2">
    <source>
        <dbReference type="EMBL" id="SNB61972.1"/>
    </source>
</evidence>
<reference evidence="2 3" key="2">
    <citation type="submission" date="2017-06" db="EMBL/GenBank/DDBJ databases">
        <authorList>
            <person name="Kim H.J."/>
            <person name="Triplett B.A."/>
        </authorList>
    </citation>
    <scope>NUCLEOTIDE SEQUENCE [LARGE SCALE GENOMIC DNA]</scope>
    <source>
        <strain evidence="2">Kingella_eburonensis</strain>
    </source>
</reference>